<sequence length="160" mass="17882">MKYFTTFVTLLLIYLLLAGFVVEEVILGSAVSAVLTFILFKYIDFNVDVTLPIKLVKFVFIYIPVFIWKLLLANLDMARRVLSPKIPLNPGIVKVKTDIKSDLGKLTLANSITLTPGTLSIDVEGEYIYVHSVDVKNKNEVEISKNISGPFEKILGGIFK</sequence>
<evidence type="ECO:0000256" key="3">
    <source>
        <dbReference type="ARBA" id="ARBA00022475"/>
    </source>
</evidence>
<evidence type="ECO:0000256" key="2">
    <source>
        <dbReference type="ARBA" id="ARBA00006228"/>
    </source>
</evidence>
<organism evidence="7 8">
    <name type="scientific">Mariniplasma anaerobium</name>
    <dbReference type="NCBI Taxonomy" id="2735436"/>
    <lineage>
        <taxon>Bacteria</taxon>
        <taxon>Bacillati</taxon>
        <taxon>Mycoplasmatota</taxon>
        <taxon>Mollicutes</taxon>
        <taxon>Acholeplasmatales</taxon>
        <taxon>Acholeplasmataceae</taxon>
        <taxon>Mariniplasma</taxon>
    </lineage>
</organism>
<dbReference type="EMBL" id="AP024412">
    <property type="protein sequence ID" value="BCR35719.1"/>
    <property type="molecule type" value="Genomic_DNA"/>
</dbReference>
<dbReference type="KEGG" id="manr:MPAN_006120"/>
<dbReference type="Proteomes" id="UP000620133">
    <property type="component" value="Chromosome"/>
</dbReference>
<evidence type="ECO:0000313" key="7">
    <source>
        <dbReference type="EMBL" id="BCR35719.1"/>
    </source>
</evidence>
<reference evidence="7" key="1">
    <citation type="submission" date="2021-01" db="EMBL/GenBank/DDBJ databases">
        <title>Draft genome sequence of Acholeplasmataceae bacterium strain Mahy22.</title>
        <authorList>
            <person name="Watanabe M."/>
            <person name="Kojima H."/>
            <person name="Fukui M."/>
        </authorList>
    </citation>
    <scope>NUCLEOTIDE SEQUENCE</scope>
    <source>
        <strain evidence="7">Mahy22</strain>
    </source>
</reference>
<keyword evidence="5" id="KW-1133">Transmembrane helix</keyword>
<evidence type="ECO:0000256" key="5">
    <source>
        <dbReference type="ARBA" id="ARBA00022989"/>
    </source>
</evidence>
<keyword evidence="6" id="KW-0472">Membrane</keyword>
<comment type="similarity">
    <text evidence="2">Belongs to the CPA3 antiporters (TC 2.A.63) subunit E family.</text>
</comment>
<keyword evidence="3" id="KW-1003">Cell membrane</keyword>
<evidence type="ECO:0000256" key="4">
    <source>
        <dbReference type="ARBA" id="ARBA00022692"/>
    </source>
</evidence>
<keyword evidence="4" id="KW-0812">Transmembrane</keyword>
<name>A0A7U9TGJ4_9MOLU</name>
<dbReference type="Pfam" id="PF01899">
    <property type="entry name" value="MNHE"/>
    <property type="match status" value="1"/>
</dbReference>
<dbReference type="PIRSF" id="PIRSF019239">
    <property type="entry name" value="MrpE"/>
    <property type="match status" value="1"/>
</dbReference>
<accession>A0A7U9TGJ4</accession>
<gene>
    <name evidence="7" type="ORF">MPAN_006120</name>
</gene>
<comment type="subcellular location">
    <subcellularLocation>
        <location evidence="1">Cell membrane</location>
        <topology evidence="1">Multi-pass membrane protein</topology>
    </subcellularLocation>
</comment>
<keyword evidence="8" id="KW-1185">Reference proteome</keyword>
<evidence type="ECO:0000256" key="6">
    <source>
        <dbReference type="ARBA" id="ARBA00023136"/>
    </source>
</evidence>
<dbReference type="GO" id="GO:0005886">
    <property type="term" value="C:plasma membrane"/>
    <property type="evidence" value="ECO:0007669"/>
    <property type="project" value="UniProtKB-SubCell"/>
</dbReference>
<proteinExistence type="inferred from homology"/>
<evidence type="ECO:0000256" key="1">
    <source>
        <dbReference type="ARBA" id="ARBA00004651"/>
    </source>
</evidence>
<protein>
    <submittedName>
        <fullName evidence="7">Cation:proton antiporter</fullName>
    </submittedName>
</protein>
<dbReference type="GO" id="GO:0008324">
    <property type="term" value="F:monoatomic cation transmembrane transporter activity"/>
    <property type="evidence" value="ECO:0007669"/>
    <property type="project" value="InterPro"/>
</dbReference>
<dbReference type="AlphaFoldDB" id="A0A7U9TGJ4"/>
<evidence type="ECO:0000313" key="8">
    <source>
        <dbReference type="Proteomes" id="UP000620133"/>
    </source>
</evidence>
<dbReference type="RefSeq" id="WP_176238558.1">
    <property type="nucleotide sequence ID" value="NZ_AP024412.1"/>
</dbReference>
<dbReference type="InterPro" id="IPR002758">
    <property type="entry name" value="Cation_antiport_E"/>
</dbReference>
<dbReference type="PANTHER" id="PTHR34584:SF1">
    <property type="entry name" value="NA(+)_H(+) ANTIPORTER SUBUNIT E1"/>
    <property type="match status" value="1"/>
</dbReference>
<dbReference type="PANTHER" id="PTHR34584">
    <property type="entry name" value="NA(+)/H(+) ANTIPORTER SUBUNIT E1"/>
    <property type="match status" value="1"/>
</dbReference>